<reference evidence="4" key="3">
    <citation type="submission" date="2016-06" db="UniProtKB">
        <authorList>
            <consortium name="WormBaseParasite"/>
        </authorList>
    </citation>
    <scope>IDENTIFICATION</scope>
</reference>
<evidence type="ECO:0000313" key="4">
    <source>
        <dbReference type="WBParaSite" id="GPLIN_001333800"/>
    </source>
</evidence>
<evidence type="ECO:0000313" key="3">
    <source>
        <dbReference type="Proteomes" id="UP000050741"/>
    </source>
</evidence>
<proteinExistence type="predicted"/>
<dbReference type="WBParaSite" id="GPLIN_001333800">
    <property type="protein sequence ID" value="GPLIN_001333800"/>
    <property type="gene ID" value="GPLIN_001333800"/>
</dbReference>
<organism evidence="3 4">
    <name type="scientific">Globodera pallida</name>
    <name type="common">Potato cyst nematode worm</name>
    <name type="synonym">Heterodera pallida</name>
    <dbReference type="NCBI Taxonomy" id="36090"/>
    <lineage>
        <taxon>Eukaryota</taxon>
        <taxon>Metazoa</taxon>
        <taxon>Ecdysozoa</taxon>
        <taxon>Nematoda</taxon>
        <taxon>Chromadorea</taxon>
        <taxon>Rhabditida</taxon>
        <taxon>Tylenchina</taxon>
        <taxon>Tylenchomorpha</taxon>
        <taxon>Tylenchoidea</taxon>
        <taxon>Heteroderidae</taxon>
        <taxon>Heteroderinae</taxon>
        <taxon>Globodera</taxon>
    </lineage>
</organism>
<dbReference type="Proteomes" id="UP000050741">
    <property type="component" value="Unassembled WGS sequence"/>
</dbReference>
<feature type="chain" id="PRO_5008147735" evidence="2">
    <location>
        <begin position="23"/>
        <end position="142"/>
    </location>
</feature>
<accession>A0A183CKD2</accession>
<reference evidence="3" key="1">
    <citation type="submission" date="2013-12" db="EMBL/GenBank/DDBJ databases">
        <authorList>
            <person name="Aslett M."/>
        </authorList>
    </citation>
    <scope>NUCLEOTIDE SEQUENCE [LARGE SCALE GENOMIC DNA]</scope>
    <source>
        <strain evidence="3">Lindley</strain>
    </source>
</reference>
<keyword evidence="3" id="KW-1185">Reference proteome</keyword>
<evidence type="ECO:0000256" key="2">
    <source>
        <dbReference type="SAM" id="SignalP"/>
    </source>
</evidence>
<feature type="region of interest" description="Disordered" evidence="1">
    <location>
        <begin position="69"/>
        <end position="93"/>
    </location>
</feature>
<feature type="compositionally biased region" description="Acidic residues" evidence="1">
    <location>
        <begin position="75"/>
        <end position="91"/>
    </location>
</feature>
<reference evidence="3" key="2">
    <citation type="submission" date="2014-05" db="EMBL/GenBank/DDBJ databases">
        <title>The genome and life-stage specific transcriptomes of Globodera pallida elucidate key aspects of plant parasitism by a cyst nematode.</title>
        <authorList>
            <person name="Cotton J.A."/>
            <person name="Lilley C.J."/>
            <person name="Jones L.M."/>
            <person name="Kikuchi T."/>
            <person name="Reid A.J."/>
            <person name="Thorpe P."/>
            <person name="Tsai I.J."/>
            <person name="Beasley H."/>
            <person name="Blok V."/>
            <person name="Cock P.J.A."/>
            <person name="Van den Akker S.E."/>
            <person name="Holroyd N."/>
            <person name="Hunt M."/>
            <person name="Mantelin S."/>
            <person name="Naghra H."/>
            <person name="Pain A."/>
            <person name="Palomares-Rius J.E."/>
            <person name="Zarowiecki M."/>
            <person name="Berriman M."/>
            <person name="Jones J.T."/>
            <person name="Urwin P.E."/>
        </authorList>
    </citation>
    <scope>NUCLEOTIDE SEQUENCE [LARGE SCALE GENOMIC DNA]</scope>
    <source>
        <strain evidence="3">Lindley</strain>
    </source>
</reference>
<sequence length="142" mass="15463">MNFFSYIFATAVLSILSHQTISEENVTQTAVLNRTIEPAHNGTQISVLFFILALNLVTLPPLAVVKREVDQPDPAADDIDQPEPADDDDMSETVAKRDVEQLGTVSTFASEEHRVVAPQESSNQTGPQANGGVYTQPIFHGK</sequence>
<dbReference type="AlphaFoldDB" id="A0A183CKD2"/>
<evidence type="ECO:0000256" key="1">
    <source>
        <dbReference type="SAM" id="MobiDB-lite"/>
    </source>
</evidence>
<feature type="region of interest" description="Disordered" evidence="1">
    <location>
        <begin position="107"/>
        <end position="142"/>
    </location>
</feature>
<protein>
    <submittedName>
        <fullName evidence="4">Secreted protein</fullName>
    </submittedName>
</protein>
<name>A0A183CKD2_GLOPA</name>
<feature type="signal peptide" evidence="2">
    <location>
        <begin position="1"/>
        <end position="22"/>
    </location>
</feature>
<feature type="compositionally biased region" description="Polar residues" evidence="1">
    <location>
        <begin position="119"/>
        <end position="128"/>
    </location>
</feature>
<keyword evidence="2" id="KW-0732">Signal</keyword>